<name>A0A812F2K7_9ARCH</name>
<evidence type="ECO:0000313" key="1">
    <source>
        <dbReference type="EMBL" id="CAE6497876.1"/>
    </source>
</evidence>
<gene>
    <name evidence="1" type="ORF">NUZ5A_50716</name>
</gene>
<dbReference type="EMBL" id="CAJNAQ010000005">
    <property type="protein sequence ID" value="CAE6497876.1"/>
    <property type="molecule type" value="Genomic_DNA"/>
</dbReference>
<reference evidence="1" key="1">
    <citation type="submission" date="2021-02" db="EMBL/GenBank/DDBJ databases">
        <authorList>
            <person name="Han P."/>
        </authorList>
    </citation>
    <scope>NUCLEOTIDE SEQUENCE</scope>
    <source>
        <strain evidence="1">Candidatus Nitrosotenuis uzonensis 5A</strain>
    </source>
</reference>
<dbReference type="RefSeq" id="WP_205099862.1">
    <property type="nucleotide sequence ID" value="NZ_CAJNAQ010000005.1"/>
</dbReference>
<sequence>MQDATISPWGAQDRFQAHFIVKIDVKNPSKYVARTVVKTKGHFAAKKPVSVSWVGGLLADELNKDSELNELIARQSLKNAAIFVDPSESGVRIYGKWTNSHDFKITKDMYAIYNKIAEYVKKI</sequence>
<protein>
    <submittedName>
        <fullName evidence="1">Uncharacterized protein</fullName>
    </submittedName>
</protein>
<accession>A0A812F2K7</accession>
<evidence type="ECO:0000313" key="2">
    <source>
        <dbReference type="Proteomes" id="UP000655759"/>
    </source>
</evidence>
<proteinExistence type="predicted"/>
<dbReference type="Proteomes" id="UP000655759">
    <property type="component" value="Unassembled WGS sequence"/>
</dbReference>
<organism evidence="1 2">
    <name type="scientific">Candidatus Nitrosotenuis uzonensis</name>
    <dbReference type="NCBI Taxonomy" id="1407055"/>
    <lineage>
        <taxon>Archaea</taxon>
        <taxon>Nitrososphaerota</taxon>
        <taxon>Candidatus Nitrosotenuis</taxon>
    </lineage>
</organism>
<dbReference type="AlphaFoldDB" id="A0A812F2K7"/>
<comment type="caution">
    <text evidence="1">The sequence shown here is derived from an EMBL/GenBank/DDBJ whole genome shotgun (WGS) entry which is preliminary data.</text>
</comment>